<reference evidence="1" key="1">
    <citation type="journal article" date="2014" name="Front. Microbiol.">
        <title>High frequency of phylogenetically diverse reductive dehalogenase-homologous genes in deep subseafloor sedimentary metagenomes.</title>
        <authorList>
            <person name="Kawai M."/>
            <person name="Futagami T."/>
            <person name="Toyoda A."/>
            <person name="Takaki Y."/>
            <person name="Nishi S."/>
            <person name="Hori S."/>
            <person name="Arai W."/>
            <person name="Tsubouchi T."/>
            <person name="Morono Y."/>
            <person name="Uchiyama I."/>
            <person name="Ito T."/>
            <person name="Fujiyama A."/>
            <person name="Inagaki F."/>
            <person name="Takami H."/>
        </authorList>
    </citation>
    <scope>NUCLEOTIDE SEQUENCE</scope>
    <source>
        <strain evidence="1">Expedition CK06-06</strain>
    </source>
</reference>
<gene>
    <name evidence="1" type="ORF">S06H3_32307</name>
</gene>
<dbReference type="EMBL" id="BARV01019205">
    <property type="protein sequence ID" value="GAI28319.1"/>
    <property type="molecule type" value="Genomic_DNA"/>
</dbReference>
<organism evidence="1">
    <name type="scientific">marine sediment metagenome</name>
    <dbReference type="NCBI Taxonomy" id="412755"/>
    <lineage>
        <taxon>unclassified sequences</taxon>
        <taxon>metagenomes</taxon>
        <taxon>ecological metagenomes</taxon>
    </lineage>
</organism>
<protein>
    <submittedName>
        <fullName evidence="1">Uncharacterized protein</fullName>
    </submittedName>
</protein>
<accession>X1PBM5</accession>
<evidence type="ECO:0000313" key="1">
    <source>
        <dbReference type="EMBL" id="GAI28319.1"/>
    </source>
</evidence>
<sequence length="75" mass="8071">MSIELDYMEYPNDAAAQAAYVSSDILVFEDGFEANNFDLWTGVGDPVPISKINLAFTAMVNPISKTAKGLIPGQS</sequence>
<name>X1PBM5_9ZZZZ</name>
<comment type="caution">
    <text evidence="1">The sequence shown here is derived from an EMBL/GenBank/DDBJ whole genome shotgun (WGS) entry which is preliminary data.</text>
</comment>
<proteinExistence type="predicted"/>
<dbReference type="AlphaFoldDB" id="X1PBM5"/>